<dbReference type="Gene3D" id="3.20.20.30">
    <property type="entry name" value="Luciferase-like domain"/>
    <property type="match status" value="1"/>
</dbReference>
<dbReference type="EMBL" id="BOOP01000053">
    <property type="protein sequence ID" value="GII43188.1"/>
    <property type="molecule type" value="Genomic_DNA"/>
</dbReference>
<protein>
    <recommendedName>
        <fullName evidence="3">Luciferase-like monooxygenase</fullName>
    </recommendedName>
</protein>
<gene>
    <name evidence="1" type="ORF">Pph01_81910</name>
</gene>
<evidence type="ECO:0000313" key="2">
    <source>
        <dbReference type="Proteomes" id="UP000622547"/>
    </source>
</evidence>
<dbReference type="RefSeq" id="WP_239117377.1">
    <property type="nucleotide sequence ID" value="NZ_BAABHI010000015.1"/>
</dbReference>
<name>A0A8J3XNT6_9ACTN</name>
<evidence type="ECO:0008006" key="3">
    <source>
        <dbReference type="Google" id="ProtNLM"/>
    </source>
</evidence>
<evidence type="ECO:0000313" key="1">
    <source>
        <dbReference type="EMBL" id="GII43188.1"/>
    </source>
</evidence>
<dbReference type="Proteomes" id="UP000622547">
    <property type="component" value="Unassembled WGS sequence"/>
</dbReference>
<dbReference type="GO" id="GO:0016705">
    <property type="term" value="F:oxidoreductase activity, acting on paired donors, with incorporation or reduction of molecular oxygen"/>
    <property type="evidence" value="ECO:0007669"/>
    <property type="project" value="InterPro"/>
</dbReference>
<dbReference type="InterPro" id="IPR036661">
    <property type="entry name" value="Luciferase-like_sf"/>
</dbReference>
<proteinExistence type="predicted"/>
<keyword evidence="2" id="KW-1185">Reference proteome</keyword>
<organism evidence="1 2">
    <name type="scientific">Planotetraspora phitsanulokensis</name>
    <dbReference type="NCBI Taxonomy" id="575192"/>
    <lineage>
        <taxon>Bacteria</taxon>
        <taxon>Bacillati</taxon>
        <taxon>Actinomycetota</taxon>
        <taxon>Actinomycetes</taxon>
        <taxon>Streptosporangiales</taxon>
        <taxon>Streptosporangiaceae</taxon>
        <taxon>Planotetraspora</taxon>
    </lineage>
</organism>
<accession>A0A8J3XNT6</accession>
<dbReference type="AlphaFoldDB" id="A0A8J3XNT6"/>
<sequence length="52" mass="5906">MLQIGYTMLCEQTPARQLVRDVVAAQEAGFAYAVISDHYFPWLEEMGHSPYA</sequence>
<reference evidence="1 2" key="1">
    <citation type="submission" date="2021-01" db="EMBL/GenBank/DDBJ databases">
        <title>Whole genome shotgun sequence of Planotetraspora phitsanulokensis NBRC 104273.</title>
        <authorList>
            <person name="Komaki H."/>
            <person name="Tamura T."/>
        </authorList>
    </citation>
    <scope>NUCLEOTIDE SEQUENCE [LARGE SCALE GENOMIC DNA]</scope>
    <source>
        <strain evidence="1 2">NBRC 104273</strain>
    </source>
</reference>
<dbReference type="SUPFAM" id="SSF51679">
    <property type="entry name" value="Bacterial luciferase-like"/>
    <property type="match status" value="1"/>
</dbReference>
<comment type="caution">
    <text evidence="1">The sequence shown here is derived from an EMBL/GenBank/DDBJ whole genome shotgun (WGS) entry which is preliminary data.</text>
</comment>